<dbReference type="GO" id="GO:0000470">
    <property type="term" value="P:maturation of LSU-rRNA"/>
    <property type="evidence" value="ECO:0007669"/>
    <property type="project" value="TreeGrafter"/>
</dbReference>
<feature type="region of interest" description="Disordered" evidence="2">
    <location>
        <begin position="1"/>
        <end position="56"/>
    </location>
</feature>
<evidence type="ECO:0000313" key="3">
    <source>
        <dbReference type="EMBL" id="CAG8637934.1"/>
    </source>
</evidence>
<accession>A0A9N9DE05</accession>
<evidence type="ECO:0000256" key="2">
    <source>
        <dbReference type="SAM" id="MobiDB-lite"/>
    </source>
</evidence>
<keyword evidence="4" id="KW-1185">Reference proteome</keyword>
<dbReference type="AlphaFoldDB" id="A0A9N9DE05"/>
<dbReference type="Pfam" id="PF07890">
    <property type="entry name" value="Rrp15p"/>
    <property type="match status" value="1"/>
</dbReference>
<dbReference type="Proteomes" id="UP000789572">
    <property type="component" value="Unassembled WGS sequence"/>
</dbReference>
<proteinExistence type="inferred from homology"/>
<dbReference type="InterPro" id="IPR012459">
    <property type="entry name" value="Rrp15"/>
</dbReference>
<dbReference type="GO" id="GO:0000460">
    <property type="term" value="P:maturation of 5.8S rRNA"/>
    <property type="evidence" value="ECO:0007669"/>
    <property type="project" value="TreeGrafter"/>
</dbReference>
<feature type="compositionally biased region" description="Acidic residues" evidence="2">
    <location>
        <begin position="19"/>
        <end position="39"/>
    </location>
</feature>
<evidence type="ECO:0000313" key="4">
    <source>
        <dbReference type="Proteomes" id="UP000789572"/>
    </source>
</evidence>
<dbReference type="GO" id="GO:0030687">
    <property type="term" value="C:preribosome, large subunit precursor"/>
    <property type="evidence" value="ECO:0007669"/>
    <property type="project" value="TreeGrafter"/>
</dbReference>
<comment type="caution">
    <text evidence="3">The sequence shown here is derived from an EMBL/GenBank/DDBJ whole genome shotgun (WGS) entry which is preliminary data.</text>
</comment>
<organism evidence="3 4">
    <name type="scientific">Paraglomus occultum</name>
    <dbReference type="NCBI Taxonomy" id="144539"/>
    <lineage>
        <taxon>Eukaryota</taxon>
        <taxon>Fungi</taxon>
        <taxon>Fungi incertae sedis</taxon>
        <taxon>Mucoromycota</taxon>
        <taxon>Glomeromycotina</taxon>
        <taxon>Glomeromycetes</taxon>
        <taxon>Paraglomerales</taxon>
        <taxon>Paraglomeraceae</taxon>
        <taxon>Paraglomus</taxon>
    </lineage>
</organism>
<dbReference type="PANTHER" id="PTHR13245:SF14">
    <property type="entry name" value="RRP15-LIKE PROTEIN"/>
    <property type="match status" value="1"/>
</dbReference>
<name>A0A9N9DE05_9GLOM</name>
<sequence length="192" mass="21457">MEKKRRKFDEESTTSAETDTSDDESEGVEVDDESSSDDSEIYRLGQKRSRPKKTTAEDFAGVMNRILSSRTKAADQNAPILSRSKGIERHIDQEKNEQRARKAAAMEKKKLASKDRVKTQFTTFEHEKRLSRIATKGVVQLFNAIKIAQKTAEEAVEAAGGDSKLTVRQAKDVASMSKKTFLDILKTGANKD</sequence>
<comment type="similarity">
    <text evidence="1">Belongs to the RRP15 family.</text>
</comment>
<evidence type="ECO:0000256" key="1">
    <source>
        <dbReference type="ARBA" id="ARBA00007462"/>
    </source>
</evidence>
<dbReference type="OrthoDB" id="20949at2759"/>
<protein>
    <submittedName>
        <fullName evidence="3">11248_t:CDS:1</fullName>
    </submittedName>
</protein>
<dbReference type="PANTHER" id="PTHR13245">
    <property type="entry name" value="RRP15-LIKE PROTEIN"/>
    <property type="match status" value="1"/>
</dbReference>
<feature type="compositionally biased region" description="Basic and acidic residues" evidence="2">
    <location>
        <begin position="1"/>
        <end position="10"/>
    </location>
</feature>
<reference evidence="3" key="1">
    <citation type="submission" date="2021-06" db="EMBL/GenBank/DDBJ databases">
        <authorList>
            <person name="Kallberg Y."/>
            <person name="Tangrot J."/>
            <person name="Rosling A."/>
        </authorList>
    </citation>
    <scope>NUCLEOTIDE SEQUENCE</scope>
    <source>
        <strain evidence="3">IA702</strain>
    </source>
</reference>
<dbReference type="EMBL" id="CAJVPJ010003280">
    <property type="protein sequence ID" value="CAG8637934.1"/>
    <property type="molecule type" value="Genomic_DNA"/>
</dbReference>
<gene>
    <name evidence="3" type="ORF">POCULU_LOCUS9259</name>
</gene>